<dbReference type="EMBL" id="MHVS01000005">
    <property type="protein sequence ID" value="OHA96493.1"/>
    <property type="molecule type" value="Genomic_DNA"/>
</dbReference>
<sequence length="133" mass="14726">MSKYRKLIYAAILTFALAFVLSNIARALYFNPRPFVVGGFEPLIPHAPDNGFPSDHALLFSAIASVAMFLDKRLSILLWILAAAVGFYRVYAGIHHVIDILASFGISILSAYVAYAIIHKLWNKNRSTDSPSL</sequence>
<organism evidence="3 4">
    <name type="scientific">Candidatus Zambryskibacteria bacterium RIFCSPHIGHO2_02_FULL_43_37</name>
    <dbReference type="NCBI Taxonomy" id="1802749"/>
    <lineage>
        <taxon>Bacteria</taxon>
        <taxon>Candidatus Zambryskiibacteriota</taxon>
    </lineage>
</organism>
<evidence type="ECO:0000259" key="2">
    <source>
        <dbReference type="SMART" id="SM00014"/>
    </source>
</evidence>
<reference evidence="3 4" key="1">
    <citation type="journal article" date="2016" name="Nat. Commun.">
        <title>Thousands of microbial genomes shed light on interconnected biogeochemical processes in an aquifer system.</title>
        <authorList>
            <person name="Anantharaman K."/>
            <person name="Brown C.T."/>
            <person name="Hug L.A."/>
            <person name="Sharon I."/>
            <person name="Castelle C.J."/>
            <person name="Probst A.J."/>
            <person name="Thomas B.C."/>
            <person name="Singh A."/>
            <person name="Wilkins M.J."/>
            <person name="Karaoz U."/>
            <person name="Brodie E.L."/>
            <person name="Williams K.H."/>
            <person name="Hubbard S.S."/>
            <person name="Banfield J.F."/>
        </authorList>
    </citation>
    <scope>NUCLEOTIDE SEQUENCE [LARGE SCALE GENOMIC DNA]</scope>
</reference>
<accession>A0A1G2TH06</accession>
<feature type="transmembrane region" description="Helical" evidence="1">
    <location>
        <begin position="100"/>
        <end position="118"/>
    </location>
</feature>
<keyword evidence="1" id="KW-0812">Transmembrane</keyword>
<keyword evidence="1" id="KW-1133">Transmembrane helix</keyword>
<keyword evidence="1" id="KW-0472">Membrane</keyword>
<evidence type="ECO:0000313" key="4">
    <source>
        <dbReference type="Proteomes" id="UP000177279"/>
    </source>
</evidence>
<feature type="transmembrane region" description="Helical" evidence="1">
    <location>
        <begin position="76"/>
        <end position="94"/>
    </location>
</feature>
<dbReference type="PANTHER" id="PTHR14969:SF58">
    <property type="entry name" value="UNDECAPRENYL-DIPHOSPHATASE BCRC"/>
    <property type="match status" value="1"/>
</dbReference>
<dbReference type="Proteomes" id="UP000177279">
    <property type="component" value="Unassembled WGS sequence"/>
</dbReference>
<dbReference type="AlphaFoldDB" id="A0A1G2TH06"/>
<dbReference type="SUPFAM" id="SSF48317">
    <property type="entry name" value="Acid phosphatase/Vanadium-dependent haloperoxidase"/>
    <property type="match status" value="1"/>
</dbReference>
<feature type="domain" description="Phosphatidic acid phosphatase type 2/haloperoxidase" evidence="2">
    <location>
        <begin position="7"/>
        <end position="115"/>
    </location>
</feature>
<dbReference type="Gene3D" id="1.20.144.10">
    <property type="entry name" value="Phosphatidic acid phosphatase type 2/haloperoxidase"/>
    <property type="match status" value="1"/>
</dbReference>
<proteinExistence type="predicted"/>
<gene>
    <name evidence="3" type="ORF">A3D49_01280</name>
</gene>
<dbReference type="InterPro" id="IPR000326">
    <property type="entry name" value="PAP2/HPO"/>
</dbReference>
<comment type="caution">
    <text evidence="3">The sequence shown here is derived from an EMBL/GenBank/DDBJ whole genome shotgun (WGS) entry which is preliminary data.</text>
</comment>
<dbReference type="PANTHER" id="PTHR14969">
    <property type="entry name" value="SPHINGOSINE-1-PHOSPHATE PHOSPHOHYDROLASE"/>
    <property type="match status" value="1"/>
</dbReference>
<protein>
    <recommendedName>
        <fullName evidence="2">Phosphatidic acid phosphatase type 2/haloperoxidase domain-containing protein</fullName>
    </recommendedName>
</protein>
<dbReference type="Pfam" id="PF01569">
    <property type="entry name" value="PAP2"/>
    <property type="match status" value="1"/>
</dbReference>
<evidence type="ECO:0000256" key="1">
    <source>
        <dbReference type="SAM" id="Phobius"/>
    </source>
</evidence>
<dbReference type="SMART" id="SM00014">
    <property type="entry name" value="acidPPc"/>
    <property type="match status" value="1"/>
</dbReference>
<evidence type="ECO:0000313" key="3">
    <source>
        <dbReference type="EMBL" id="OHA96493.1"/>
    </source>
</evidence>
<name>A0A1G2TH06_9BACT</name>
<dbReference type="InterPro" id="IPR036938">
    <property type="entry name" value="PAP2/HPO_sf"/>
</dbReference>